<sequence length="87" mass="10344">MTTKKYEVKHCIMTCSAFSSQWDIYTDDGEYIYARYRWGVLTLTLNPWRDGQLLYKERHGEELDGVMQTTELVKHTKSILDWSKLYG</sequence>
<protein>
    <submittedName>
        <fullName evidence="1">Uncharacterized protein</fullName>
    </submittedName>
</protein>
<name>A0A8S5RPH4_9VIRU</name>
<evidence type="ECO:0000313" key="1">
    <source>
        <dbReference type="EMBL" id="DAE32989.1"/>
    </source>
</evidence>
<accession>A0A8S5RPH4</accession>
<proteinExistence type="predicted"/>
<reference evidence="1" key="1">
    <citation type="journal article" date="2021" name="Proc. Natl. Acad. Sci. U.S.A.">
        <title>A Catalog of Tens of Thousands of Viruses from Human Metagenomes Reveals Hidden Associations with Chronic Diseases.</title>
        <authorList>
            <person name="Tisza M.J."/>
            <person name="Buck C.B."/>
        </authorList>
    </citation>
    <scope>NUCLEOTIDE SEQUENCE</scope>
    <source>
        <strain evidence="1">CtoYX9</strain>
    </source>
</reference>
<organism evidence="1">
    <name type="scientific">virus sp. ctoYX9</name>
    <dbReference type="NCBI Taxonomy" id="2825822"/>
    <lineage>
        <taxon>Viruses</taxon>
    </lineage>
</organism>
<dbReference type="EMBL" id="BK059131">
    <property type="protein sequence ID" value="DAE32989.1"/>
    <property type="molecule type" value="Genomic_DNA"/>
</dbReference>